<keyword evidence="10" id="KW-1185">Reference proteome</keyword>
<dbReference type="EMBL" id="CP003742">
    <property type="protein sequence ID" value="AGI70494.1"/>
    <property type="molecule type" value="Genomic_DNA"/>
</dbReference>
<keyword evidence="7 8" id="KW-0472">Membrane</keyword>
<keyword evidence="6 8" id="KW-1133">Transmembrane helix</keyword>
<accession>M9RD54</accession>
<evidence type="ECO:0000313" key="9">
    <source>
        <dbReference type="EMBL" id="AGI70494.1"/>
    </source>
</evidence>
<feature type="transmembrane region" description="Helical" evidence="8">
    <location>
        <begin position="92"/>
        <end position="112"/>
    </location>
</feature>
<evidence type="ECO:0000256" key="3">
    <source>
        <dbReference type="ARBA" id="ARBA00022448"/>
    </source>
</evidence>
<dbReference type="Proteomes" id="UP000004688">
    <property type="component" value="Chromosome"/>
</dbReference>
<evidence type="ECO:0000256" key="4">
    <source>
        <dbReference type="ARBA" id="ARBA00022475"/>
    </source>
</evidence>
<feature type="transmembrane region" description="Helical" evidence="8">
    <location>
        <begin position="218"/>
        <end position="237"/>
    </location>
</feature>
<dbReference type="InterPro" id="IPR052017">
    <property type="entry name" value="TSUP"/>
</dbReference>
<evidence type="ECO:0000256" key="5">
    <source>
        <dbReference type="ARBA" id="ARBA00022692"/>
    </source>
</evidence>
<dbReference type="InterPro" id="IPR002781">
    <property type="entry name" value="TM_pro_TauE-like"/>
</dbReference>
<gene>
    <name evidence="9" type="ORF">OA238_c02250</name>
</gene>
<evidence type="ECO:0000313" key="10">
    <source>
        <dbReference type="Proteomes" id="UP000004688"/>
    </source>
</evidence>
<keyword evidence="4 8" id="KW-1003">Cell membrane</keyword>
<proteinExistence type="inferred from homology"/>
<feature type="transmembrane region" description="Helical" evidence="8">
    <location>
        <begin position="150"/>
        <end position="169"/>
    </location>
</feature>
<dbReference type="AlphaFoldDB" id="M9RD54"/>
<dbReference type="GO" id="GO:0005886">
    <property type="term" value="C:plasma membrane"/>
    <property type="evidence" value="ECO:0007669"/>
    <property type="project" value="UniProtKB-SubCell"/>
</dbReference>
<dbReference type="KEGG" id="oar:OA238_c02250"/>
<keyword evidence="3" id="KW-0813">Transport</keyword>
<feature type="transmembrane region" description="Helical" evidence="8">
    <location>
        <begin position="243"/>
        <end position="261"/>
    </location>
</feature>
<organism evidence="9 10">
    <name type="scientific">Octadecabacter arcticus 238</name>
    <dbReference type="NCBI Taxonomy" id="391616"/>
    <lineage>
        <taxon>Bacteria</taxon>
        <taxon>Pseudomonadati</taxon>
        <taxon>Pseudomonadota</taxon>
        <taxon>Alphaproteobacteria</taxon>
        <taxon>Rhodobacterales</taxon>
        <taxon>Roseobacteraceae</taxon>
        <taxon>Octadecabacter</taxon>
    </lineage>
</organism>
<protein>
    <recommendedName>
        <fullName evidence="8">Probable membrane transporter protein</fullName>
    </recommendedName>
</protein>
<dbReference type="PANTHER" id="PTHR30269:SF32">
    <property type="entry name" value="MEMBRANE TRANSPORTER PROTEIN-RELATED"/>
    <property type="match status" value="1"/>
</dbReference>
<evidence type="ECO:0000256" key="8">
    <source>
        <dbReference type="RuleBase" id="RU363041"/>
    </source>
</evidence>
<evidence type="ECO:0000256" key="1">
    <source>
        <dbReference type="ARBA" id="ARBA00004651"/>
    </source>
</evidence>
<evidence type="ECO:0000256" key="2">
    <source>
        <dbReference type="ARBA" id="ARBA00009142"/>
    </source>
</evidence>
<reference evidence="9 10" key="1">
    <citation type="journal article" date="2013" name="PLoS ONE">
        <title>Poles Apart: Arctic and Antarctic Octadecabacter strains Share High Genome Plasticity and a New Type of Xanthorhodopsin.</title>
        <authorList>
            <person name="Vollmers J."/>
            <person name="Voget S."/>
            <person name="Dietrich S."/>
            <person name="Gollnow K."/>
            <person name="Smits M."/>
            <person name="Meyer K."/>
            <person name="Brinkhoff T."/>
            <person name="Simon M."/>
            <person name="Daniel R."/>
        </authorList>
    </citation>
    <scope>NUCLEOTIDE SEQUENCE [LARGE SCALE GENOMIC DNA]</scope>
    <source>
        <strain evidence="9 10">238</strain>
    </source>
</reference>
<dbReference type="STRING" id="391616.OA238_c02250"/>
<evidence type="ECO:0000256" key="7">
    <source>
        <dbReference type="ARBA" id="ARBA00023136"/>
    </source>
</evidence>
<dbReference type="PANTHER" id="PTHR30269">
    <property type="entry name" value="TRANSMEMBRANE PROTEIN YFCA"/>
    <property type="match status" value="1"/>
</dbReference>
<dbReference type="HOGENOM" id="CLU_054750_7_0_5"/>
<feature type="transmembrane region" description="Helical" evidence="8">
    <location>
        <begin position="21"/>
        <end position="51"/>
    </location>
</feature>
<evidence type="ECO:0000256" key="6">
    <source>
        <dbReference type="ARBA" id="ARBA00022989"/>
    </source>
</evidence>
<dbReference type="Pfam" id="PF01925">
    <property type="entry name" value="TauE"/>
    <property type="match status" value="1"/>
</dbReference>
<feature type="transmembrane region" description="Helical" evidence="8">
    <location>
        <begin position="118"/>
        <end position="138"/>
    </location>
</feature>
<sequence length="267" mass="28084">MRPASTQCIPRNMDHFLGLDSFYSVVFVLAVAVLAGLVKGVVGFAMPMIFISGLTLVLPPEQALAALIVPTLVTNGWQALRQGIGNAIQTVVQFRPFLACGLVMLVISAQLVRVLDARVLYGLIGAPVALFAALQLAGWHPKLAQRSARIEAAVGGVAGFIGGMSGIWGPPTVGYLTAIDTPKQEQMRAQGVIYGLAAVALAGSHIQTGVLRAASLPLTLTVLPFALVGVWLGFRIQDRIPQAAFRSVTLVVLVLAGANLLRRAVFG</sequence>
<comment type="similarity">
    <text evidence="2 8">Belongs to the 4-toluene sulfonate uptake permease (TSUP) (TC 2.A.102) family.</text>
</comment>
<comment type="subcellular location">
    <subcellularLocation>
        <location evidence="1 8">Cell membrane</location>
        <topology evidence="1 8">Multi-pass membrane protein</topology>
    </subcellularLocation>
</comment>
<keyword evidence="5 8" id="KW-0812">Transmembrane</keyword>
<name>M9RD54_9RHOB</name>
<dbReference type="eggNOG" id="COG0730">
    <property type="taxonomic scope" value="Bacteria"/>
</dbReference>